<keyword evidence="1" id="KW-0472">Membrane</keyword>
<gene>
    <name evidence="2" type="ORF">ACFODZ_07240</name>
</gene>
<evidence type="ECO:0000256" key="1">
    <source>
        <dbReference type="SAM" id="Phobius"/>
    </source>
</evidence>
<feature type="transmembrane region" description="Helical" evidence="1">
    <location>
        <begin position="83"/>
        <end position="102"/>
    </location>
</feature>
<reference evidence="3" key="1">
    <citation type="journal article" date="2019" name="Int. J. Syst. Evol. Microbiol.">
        <title>The Global Catalogue of Microorganisms (GCM) 10K type strain sequencing project: providing services to taxonomists for standard genome sequencing and annotation.</title>
        <authorList>
            <consortium name="The Broad Institute Genomics Platform"/>
            <consortium name="The Broad Institute Genome Sequencing Center for Infectious Disease"/>
            <person name="Wu L."/>
            <person name="Ma J."/>
        </authorList>
    </citation>
    <scope>NUCLEOTIDE SEQUENCE [LARGE SCALE GENOMIC DNA]</scope>
    <source>
        <strain evidence="3">KCTC 42953</strain>
    </source>
</reference>
<keyword evidence="1" id="KW-1133">Transmembrane helix</keyword>
<keyword evidence="1" id="KW-0812">Transmembrane</keyword>
<dbReference type="Pfam" id="PF10067">
    <property type="entry name" value="DUF2306"/>
    <property type="match status" value="1"/>
</dbReference>
<name>A0ABV7JD58_9GAMM</name>
<organism evidence="2 3">
    <name type="scientific">Marinicella sediminis</name>
    <dbReference type="NCBI Taxonomy" id="1792834"/>
    <lineage>
        <taxon>Bacteria</taxon>
        <taxon>Pseudomonadati</taxon>
        <taxon>Pseudomonadota</taxon>
        <taxon>Gammaproteobacteria</taxon>
        <taxon>Lysobacterales</taxon>
        <taxon>Marinicellaceae</taxon>
        <taxon>Marinicella</taxon>
    </lineage>
</organism>
<dbReference type="RefSeq" id="WP_077412100.1">
    <property type="nucleotide sequence ID" value="NZ_JBHRTS010000003.1"/>
</dbReference>
<feature type="transmembrane region" description="Helical" evidence="1">
    <location>
        <begin position="108"/>
        <end position="129"/>
    </location>
</feature>
<keyword evidence="3" id="KW-1185">Reference proteome</keyword>
<protein>
    <submittedName>
        <fullName evidence="2">DUF2306 domain-containing protein</fullName>
    </submittedName>
</protein>
<sequence length="204" mass="22813">MQKAVRLTGFGIYSLLCIGVAGYAFYFLQMPVNPHNDFQQKLLASGWEVPLHFYASGLALLLIPLQLSRLIRKRWLSFHRYLGVVYALAVLTGGVAGLVMAFNASGGWVARLGFTSLAVLWLGTTTLAVKCAIERNITRHQVWIYRSMALTSGAITLRLFLGLGLGVFQLPFLTVYVPTSWLSWMLNLAICEFILWQQRRSVVA</sequence>
<comment type="caution">
    <text evidence="2">The sequence shown here is derived from an EMBL/GenBank/DDBJ whole genome shotgun (WGS) entry which is preliminary data.</text>
</comment>
<feature type="transmembrane region" description="Helical" evidence="1">
    <location>
        <begin position="175"/>
        <end position="196"/>
    </location>
</feature>
<dbReference type="EMBL" id="JBHRTS010000003">
    <property type="protein sequence ID" value="MFC3194031.1"/>
    <property type="molecule type" value="Genomic_DNA"/>
</dbReference>
<evidence type="ECO:0000313" key="2">
    <source>
        <dbReference type="EMBL" id="MFC3194031.1"/>
    </source>
</evidence>
<evidence type="ECO:0000313" key="3">
    <source>
        <dbReference type="Proteomes" id="UP001595533"/>
    </source>
</evidence>
<dbReference type="InterPro" id="IPR018750">
    <property type="entry name" value="DUF2306_membrane"/>
</dbReference>
<proteinExistence type="predicted"/>
<accession>A0ABV7JD58</accession>
<feature type="transmembrane region" description="Helical" evidence="1">
    <location>
        <begin position="7"/>
        <end position="28"/>
    </location>
</feature>
<feature type="transmembrane region" description="Helical" evidence="1">
    <location>
        <begin position="51"/>
        <end position="71"/>
    </location>
</feature>
<feature type="transmembrane region" description="Helical" evidence="1">
    <location>
        <begin position="149"/>
        <end position="169"/>
    </location>
</feature>
<dbReference type="Proteomes" id="UP001595533">
    <property type="component" value="Unassembled WGS sequence"/>
</dbReference>